<dbReference type="EMBL" id="NDXW01000001">
    <property type="protein sequence ID" value="RDH43082.1"/>
    <property type="molecule type" value="Genomic_DNA"/>
</dbReference>
<evidence type="ECO:0000256" key="4">
    <source>
        <dbReference type="SAM" id="Phobius"/>
    </source>
</evidence>
<dbReference type="PRINTS" id="PR00050">
    <property type="entry name" value="COLDSHOCK"/>
</dbReference>
<evidence type="ECO:0000259" key="5">
    <source>
        <dbReference type="PROSITE" id="PS51857"/>
    </source>
</evidence>
<feature type="transmembrane region" description="Helical" evidence="4">
    <location>
        <begin position="42"/>
        <end position="61"/>
    </location>
</feature>
<keyword evidence="4" id="KW-0472">Membrane</keyword>
<comment type="subcellular location">
    <subcellularLocation>
        <location evidence="1 3">Cytoplasm</location>
    </subcellularLocation>
</comment>
<dbReference type="PANTHER" id="PTHR46109">
    <property type="entry name" value="PROTEIN LIN-28"/>
    <property type="match status" value="1"/>
</dbReference>
<dbReference type="InterPro" id="IPR002059">
    <property type="entry name" value="CSP_DNA-bd"/>
</dbReference>
<dbReference type="CDD" id="cd04458">
    <property type="entry name" value="CSP_CDS"/>
    <property type="match status" value="1"/>
</dbReference>
<accession>A0A4P9VME1</accession>
<dbReference type="InterPro" id="IPR019844">
    <property type="entry name" value="CSD_CS"/>
</dbReference>
<keyword evidence="4" id="KW-0812">Transmembrane</keyword>
<keyword evidence="2" id="KW-0963">Cytoplasm</keyword>
<reference evidence="6 7" key="1">
    <citation type="submission" date="2017-04" db="EMBL/GenBank/DDBJ databases">
        <title>Draft genome sequence of Zooshikella ganghwensis VG4 isolated from Red Sea sediments.</title>
        <authorList>
            <person name="Rehman Z."/>
            <person name="Alam I."/>
            <person name="Kamau A."/>
            <person name="Bajic V."/>
            <person name="Leiknes T."/>
        </authorList>
    </citation>
    <scope>NUCLEOTIDE SEQUENCE [LARGE SCALE GENOMIC DNA]</scope>
    <source>
        <strain evidence="6 7">VG4</strain>
    </source>
</reference>
<dbReference type="PANTHER" id="PTHR46109:SF1">
    <property type="entry name" value="PROTEIN LIN-28 HOMOLOG"/>
    <property type="match status" value="1"/>
</dbReference>
<dbReference type="PROSITE" id="PS51857">
    <property type="entry name" value="CSD_2"/>
    <property type="match status" value="1"/>
</dbReference>
<dbReference type="Proteomes" id="UP000257039">
    <property type="component" value="Unassembled WGS sequence"/>
</dbReference>
<feature type="transmembrane region" description="Helical" evidence="4">
    <location>
        <begin position="95"/>
        <end position="115"/>
    </location>
</feature>
<dbReference type="SMART" id="SM00357">
    <property type="entry name" value="CSP"/>
    <property type="match status" value="1"/>
</dbReference>
<dbReference type="PROSITE" id="PS00352">
    <property type="entry name" value="CSD_1"/>
    <property type="match status" value="1"/>
</dbReference>
<dbReference type="InterPro" id="IPR051373">
    <property type="entry name" value="Lin-28_RNA-binding"/>
</dbReference>
<evidence type="ECO:0000256" key="1">
    <source>
        <dbReference type="ARBA" id="ARBA00004496"/>
    </source>
</evidence>
<dbReference type="GO" id="GO:0003729">
    <property type="term" value="F:mRNA binding"/>
    <property type="evidence" value="ECO:0007669"/>
    <property type="project" value="TreeGrafter"/>
</dbReference>
<dbReference type="AlphaFoldDB" id="A0A4P9VME1"/>
<protein>
    <submittedName>
        <fullName evidence="6">Cold shock domain-containing protein</fullName>
    </submittedName>
</protein>
<sequence>MKLAKLLRIVHCYLGLIAFLLTLISVPIFFLEAHMPLPSIDALNMLSLSLINLLVGSLFSLPLSQRLWWLQLLGSILLLISLLASMITALTDSSLFQSLHIIWLMLFGVVFSACAHWHNFRLHANIVWNTAARETGTVKWFNVSKGFGFISRARGDDVFVHFKAIRGQGHRTLTEGQQVEFLVTARDKGLQAEDVVSTPPDMFHLEYDEDTPPPPQSNND</sequence>
<keyword evidence="4" id="KW-1133">Transmembrane helix</keyword>
<feature type="domain" description="CSD" evidence="5">
    <location>
        <begin position="133"/>
        <end position="197"/>
    </location>
</feature>
<dbReference type="GO" id="GO:0005829">
    <property type="term" value="C:cytosol"/>
    <property type="evidence" value="ECO:0007669"/>
    <property type="project" value="UniProtKB-ARBA"/>
</dbReference>
<feature type="transmembrane region" description="Helical" evidence="4">
    <location>
        <begin position="12"/>
        <end position="30"/>
    </location>
</feature>
<evidence type="ECO:0000313" key="6">
    <source>
        <dbReference type="EMBL" id="RDH43082.1"/>
    </source>
</evidence>
<dbReference type="Pfam" id="PF00313">
    <property type="entry name" value="CSD"/>
    <property type="match status" value="1"/>
</dbReference>
<dbReference type="Gene3D" id="2.40.50.140">
    <property type="entry name" value="Nucleic acid-binding proteins"/>
    <property type="match status" value="1"/>
</dbReference>
<dbReference type="GO" id="GO:0031054">
    <property type="term" value="P:pre-miRNA processing"/>
    <property type="evidence" value="ECO:0007669"/>
    <property type="project" value="TreeGrafter"/>
</dbReference>
<dbReference type="SUPFAM" id="SSF50249">
    <property type="entry name" value="Nucleic acid-binding proteins"/>
    <property type="match status" value="1"/>
</dbReference>
<gene>
    <name evidence="6" type="ORF">B9G39_06250</name>
</gene>
<dbReference type="InterPro" id="IPR012340">
    <property type="entry name" value="NA-bd_OB-fold"/>
</dbReference>
<proteinExistence type="predicted"/>
<keyword evidence="7" id="KW-1185">Reference proteome</keyword>
<evidence type="ECO:0000313" key="7">
    <source>
        <dbReference type="Proteomes" id="UP000257039"/>
    </source>
</evidence>
<organism evidence="6 7">
    <name type="scientific">Zooshikella ganghwensis</name>
    <dbReference type="NCBI Taxonomy" id="202772"/>
    <lineage>
        <taxon>Bacteria</taxon>
        <taxon>Pseudomonadati</taxon>
        <taxon>Pseudomonadota</taxon>
        <taxon>Gammaproteobacteria</taxon>
        <taxon>Oceanospirillales</taxon>
        <taxon>Zooshikellaceae</taxon>
        <taxon>Zooshikella</taxon>
    </lineage>
</organism>
<comment type="caution">
    <text evidence="6">The sequence shown here is derived from an EMBL/GenBank/DDBJ whole genome shotgun (WGS) entry which is preliminary data.</text>
</comment>
<evidence type="ECO:0000256" key="3">
    <source>
        <dbReference type="RuleBase" id="RU000408"/>
    </source>
</evidence>
<name>A0A4P9VME1_9GAMM</name>
<evidence type="ECO:0000256" key="2">
    <source>
        <dbReference type="ARBA" id="ARBA00022490"/>
    </source>
</evidence>
<feature type="transmembrane region" description="Helical" evidence="4">
    <location>
        <begin position="68"/>
        <end position="89"/>
    </location>
</feature>
<dbReference type="InterPro" id="IPR011129">
    <property type="entry name" value="CSD"/>
</dbReference>